<proteinExistence type="predicted"/>
<dbReference type="InterPro" id="IPR036770">
    <property type="entry name" value="Ankyrin_rpt-contain_sf"/>
</dbReference>
<dbReference type="KEGG" id="snw:BBN63_20635"/>
<dbReference type="OrthoDB" id="278248at2"/>
<dbReference type="InterPro" id="IPR002110">
    <property type="entry name" value="Ankyrin_rpt"/>
</dbReference>
<dbReference type="PANTHER" id="PTHR24171">
    <property type="entry name" value="ANKYRIN REPEAT DOMAIN-CONTAINING PROTEIN 39-RELATED"/>
    <property type="match status" value="1"/>
</dbReference>
<evidence type="ECO:0000256" key="1">
    <source>
        <dbReference type="ARBA" id="ARBA00022737"/>
    </source>
</evidence>
<dbReference type="PROSITE" id="PS50088">
    <property type="entry name" value="ANK_REPEAT"/>
    <property type="match status" value="2"/>
</dbReference>
<name>A0A1U9QVJ9_STRNV</name>
<accession>A0A1U9QVJ9</accession>
<feature type="repeat" description="ANK" evidence="3">
    <location>
        <begin position="41"/>
        <end position="73"/>
    </location>
</feature>
<gene>
    <name evidence="5" type="ORF">BBN63_20635</name>
</gene>
<dbReference type="AlphaFoldDB" id="A0A1U9QVJ9"/>
<evidence type="ECO:0000256" key="4">
    <source>
        <dbReference type="SAM" id="MobiDB-lite"/>
    </source>
</evidence>
<keyword evidence="5" id="KW-0723">Serine/threonine-protein kinase</keyword>
<keyword evidence="5" id="KW-0808">Transferase</keyword>
<evidence type="ECO:0000256" key="2">
    <source>
        <dbReference type="ARBA" id="ARBA00023043"/>
    </source>
</evidence>
<keyword evidence="6" id="KW-1185">Reference proteome</keyword>
<dbReference type="Gene3D" id="1.25.40.20">
    <property type="entry name" value="Ankyrin repeat-containing domain"/>
    <property type="match status" value="1"/>
</dbReference>
<organism evidence="5 6">
    <name type="scientific">Streptomyces niveus</name>
    <name type="common">Streptomyces spheroides</name>
    <dbReference type="NCBI Taxonomy" id="193462"/>
    <lineage>
        <taxon>Bacteria</taxon>
        <taxon>Bacillati</taxon>
        <taxon>Actinomycetota</taxon>
        <taxon>Actinomycetes</taxon>
        <taxon>Kitasatosporales</taxon>
        <taxon>Streptomycetaceae</taxon>
        <taxon>Streptomyces</taxon>
    </lineage>
</organism>
<protein>
    <submittedName>
        <fullName evidence="5">Serine/threonine protein kinase</fullName>
    </submittedName>
</protein>
<dbReference type="PROSITE" id="PS50297">
    <property type="entry name" value="ANK_REP_REGION"/>
    <property type="match status" value="1"/>
</dbReference>
<evidence type="ECO:0000313" key="5">
    <source>
        <dbReference type="EMBL" id="AQU68262.1"/>
    </source>
</evidence>
<dbReference type="EMBL" id="CP018047">
    <property type="protein sequence ID" value="AQU68262.1"/>
    <property type="molecule type" value="Genomic_DNA"/>
</dbReference>
<evidence type="ECO:0000256" key="3">
    <source>
        <dbReference type="PROSITE-ProRule" id="PRU00023"/>
    </source>
</evidence>
<dbReference type="GO" id="GO:0004674">
    <property type="term" value="F:protein serine/threonine kinase activity"/>
    <property type="evidence" value="ECO:0007669"/>
    <property type="project" value="UniProtKB-KW"/>
</dbReference>
<evidence type="ECO:0000313" key="6">
    <source>
        <dbReference type="Proteomes" id="UP000189677"/>
    </source>
</evidence>
<reference evidence="5 6" key="1">
    <citation type="submission" date="2016-11" db="EMBL/GenBank/DDBJ databases">
        <title>Complete genome sequence of Streptomyces niveus SCSIO 3406.</title>
        <authorList>
            <person name="Zhu Q."/>
            <person name="Cheng W."/>
            <person name="Song Y."/>
            <person name="Li Q."/>
            <person name="Ju J."/>
        </authorList>
    </citation>
    <scope>NUCLEOTIDE SEQUENCE [LARGE SCALE GENOMIC DNA]</scope>
    <source>
        <strain evidence="5 6">SCSIO 3406</strain>
    </source>
</reference>
<sequence>MNNRRRKKLSRRLVWAARLGGAGEVGALLRAGAPAQTWDAEGSTPLYAASVQGDADAVRLLLEAGALPDTESGDRTEGTPLCGAACWGHADAVRELLAYGADPRLREDGGSGHSPLEWARKGPYPETVRLLEEAGA</sequence>
<keyword evidence="2 3" id="KW-0040">ANK repeat</keyword>
<dbReference type="Proteomes" id="UP000189677">
    <property type="component" value="Chromosome"/>
</dbReference>
<dbReference type="SUPFAM" id="SSF48403">
    <property type="entry name" value="Ankyrin repeat"/>
    <property type="match status" value="1"/>
</dbReference>
<dbReference type="RefSeq" id="WP_078076857.1">
    <property type="nucleotide sequence ID" value="NZ_CP018047.1"/>
</dbReference>
<keyword evidence="5" id="KW-0418">Kinase</keyword>
<dbReference type="Pfam" id="PF12796">
    <property type="entry name" value="Ank_2"/>
    <property type="match status" value="1"/>
</dbReference>
<dbReference type="SMART" id="SM00248">
    <property type="entry name" value="ANK"/>
    <property type="match status" value="2"/>
</dbReference>
<feature type="region of interest" description="Disordered" evidence="4">
    <location>
        <begin position="104"/>
        <end position="123"/>
    </location>
</feature>
<keyword evidence="1" id="KW-0677">Repeat</keyword>
<feature type="repeat" description="ANK" evidence="3">
    <location>
        <begin position="76"/>
        <end position="108"/>
    </location>
</feature>